<dbReference type="Pfam" id="PF02902">
    <property type="entry name" value="Peptidase_C48"/>
    <property type="match status" value="1"/>
</dbReference>
<evidence type="ECO:0000256" key="2">
    <source>
        <dbReference type="ARBA" id="ARBA00022801"/>
    </source>
</evidence>
<keyword evidence="2" id="KW-0378">Hydrolase</keyword>
<dbReference type="Proteomes" id="UP001604336">
    <property type="component" value="Unassembled WGS sequence"/>
</dbReference>
<evidence type="ECO:0000313" key="4">
    <source>
        <dbReference type="EMBL" id="KAL2490770.1"/>
    </source>
</evidence>
<organism evidence="4 5">
    <name type="scientific">Abeliophyllum distichum</name>
    <dbReference type="NCBI Taxonomy" id="126358"/>
    <lineage>
        <taxon>Eukaryota</taxon>
        <taxon>Viridiplantae</taxon>
        <taxon>Streptophyta</taxon>
        <taxon>Embryophyta</taxon>
        <taxon>Tracheophyta</taxon>
        <taxon>Spermatophyta</taxon>
        <taxon>Magnoliopsida</taxon>
        <taxon>eudicotyledons</taxon>
        <taxon>Gunneridae</taxon>
        <taxon>Pentapetalae</taxon>
        <taxon>asterids</taxon>
        <taxon>lamiids</taxon>
        <taxon>Lamiales</taxon>
        <taxon>Oleaceae</taxon>
        <taxon>Forsythieae</taxon>
        <taxon>Abeliophyllum</taxon>
    </lineage>
</organism>
<keyword evidence="1" id="KW-0645">Protease</keyword>
<dbReference type="GO" id="GO:0006508">
    <property type="term" value="P:proteolysis"/>
    <property type="evidence" value="ECO:0007669"/>
    <property type="project" value="UniProtKB-KW"/>
</dbReference>
<evidence type="ECO:0000256" key="1">
    <source>
        <dbReference type="ARBA" id="ARBA00022670"/>
    </source>
</evidence>
<dbReference type="AlphaFoldDB" id="A0ABD1RQS6"/>
<dbReference type="EMBL" id="JBFOLK010000008">
    <property type="protein sequence ID" value="KAL2490770.1"/>
    <property type="molecule type" value="Genomic_DNA"/>
</dbReference>
<accession>A0ABD1RQS6</accession>
<evidence type="ECO:0000259" key="3">
    <source>
        <dbReference type="Pfam" id="PF02902"/>
    </source>
</evidence>
<keyword evidence="5" id="KW-1185">Reference proteome</keyword>
<feature type="domain" description="Ubiquitin-like protease family profile" evidence="3">
    <location>
        <begin position="98"/>
        <end position="185"/>
    </location>
</feature>
<proteinExistence type="predicted"/>
<gene>
    <name evidence="4" type="ORF">Adt_26398</name>
</gene>
<evidence type="ECO:0000313" key="5">
    <source>
        <dbReference type="Proteomes" id="UP001604336"/>
    </source>
</evidence>
<name>A0ABD1RQS6_9LAMI</name>
<dbReference type="GO" id="GO:0008233">
    <property type="term" value="F:peptidase activity"/>
    <property type="evidence" value="ECO:0007669"/>
    <property type="project" value="UniProtKB-KW"/>
</dbReference>
<protein>
    <recommendedName>
        <fullName evidence="3">Ubiquitin-like protease family profile domain-containing protein</fullName>
    </recommendedName>
</protein>
<comment type="caution">
    <text evidence="4">The sequence shown here is derived from an EMBL/GenBank/DDBJ whole genome shotgun (WGS) entry which is preliminary data.</text>
</comment>
<dbReference type="InterPro" id="IPR003653">
    <property type="entry name" value="Peptidase_C48_C"/>
</dbReference>
<reference evidence="5" key="1">
    <citation type="submission" date="2024-07" db="EMBL/GenBank/DDBJ databases">
        <title>Two chromosome-level genome assemblies of Korean endemic species Abeliophyllum distichum and Forsythia ovata (Oleaceae).</title>
        <authorList>
            <person name="Jang H."/>
        </authorList>
    </citation>
    <scope>NUCLEOTIDE SEQUENCE [LARGE SCALE GENOMIC DNA]</scope>
</reference>
<sequence>MRGGGCGIKFTKKGYKILAILNIHWCLRKRSVNFSDIFSLRYAVLDIGFGLLLRNIGYKMVNHKGKGQCNAPVDDHVIMERYALGYMPKNFGRRWSQCNHLLWPYMLDNKYWILFHVDLEGWKLTVYDNNQLFYEEANIYPHVVPCINIIPEMIEKYVACDRVDLEKKKLQPLQYFKKRHCDIPQLKRFR</sequence>